<dbReference type="InterPro" id="IPR028994">
    <property type="entry name" value="Integrin_alpha_N"/>
</dbReference>
<dbReference type="PANTHER" id="PTHR23220:SF122">
    <property type="entry name" value="INTEGRIN ALPHA-PS1"/>
    <property type="match status" value="1"/>
</dbReference>
<gene>
    <name evidence="6" type="ORF">AMSG_11999</name>
</gene>
<name>A0A0L0DHE7_THETB</name>
<dbReference type="GeneID" id="25569914"/>
<feature type="signal peptide" evidence="5">
    <location>
        <begin position="1"/>
        <end position="23"/>
    </location>
</feature>
<dbReference type="eggNOG" id="KOG3637">
    <property type="taxonomic scope" value="Eukaryota"/>
</dbReference>
<evidence type="ECO:0000256" key="3">
    <source>
        <dbReference type="ARBA" id="ARBA00023180"/>
    </source>
</evidence>
<feature type="repeat" description="FG-GAP" evidence="4">
    <location>
        <begin position="1002"/>
        <end position="1066"/>
    </location>
</feature>
<dbReference type="GO" id="GO:0005178">
    <property type="term" value="F:integrin binding"/>
    <property type="evidence" value="ECO:0007669"/>
    <property type="project" value="TreeGrafter"/>
</dbReference>
<keyword evidence="7" id="KW-1185">Reference proteome</keyword>
<protein>
    <submittedName>
        <fullName evidence="6">Uncharacterized protein</fullName>
    </submittedName>
</protein>
<feature type="repeat" description="FG-GAP" evidence="4">
    <location>
        <begin position="330"/>
        <end position="391"/>
    </location>
</feature>
<evidence type="ECO:0000256" key="5">
    <source>
        <dbReference type="SAM" id="SignalP"/>
    </source>
</evidence>
<keyword evidence="1 5" id="KW-0732">Signal</keyword>
<organism evidence="6 7">
    <name type="scientific">Thecamonas trahens ATCC 50062</name>
    <dbReference type="NCBI Taxonomy" id="461836"/>
    <lineage>
        <taxon>Eukaryota</taxon>
        <taxon>Apusozoa</taxon>
        <taxon>Apusomonadida</taxon>
        <taxon>Apusomonadidae</taxon>
        <taxon>Thecamonas</taxon>
    </lineage>
</organism>
<dbReference type="STRING" id="461836.A0A0L0DHE7"/>
<dbReference type="RefSeq" id="XP_013756820.1">
    <property type="nucleotide sequence ID" value="XM_013901366.1"/>
</dbReference>
<dbReference type="GO" id="GO:0098609">
    <property type="term" value="P:cell-cell adhesion"/>
    <property type="evidence" value="ECO:0007669"/>
    <property type="project" value="TreeGrafter"/>
</dbReference>
<dbReference type="InterPro" id="IPR000413">
    <property type="entry name" value="Integrin_alpha"/>
</dbReference>
<proteinExistence type="predicted"/>
<feature type="repeat" description="FG-GAP" evidence="4">
    <location>
        <begin position="877"/>
        <end position="937"/>
    </location>
</feature>
<keyword evidence="2" id="KW-0677">Repeat</keyword>
<evidence type="ECO:0000313" key="7">
    <source>
        <dbReference type="Proteomes" id="UP000054408"/>
    </source>
</evidence>
<dbReference type="GO" id="GO:0007160">
    <property type="term" value="P:cell-matrix adhesion"/>
    <property type="evidence" value="ECO:0007669"/>
    <property type="project" value="TreeGrafter"/>
</dbReference>
<feature type="repeat" description="FG-GAP" evidence="4">
    <location>
        <begin position="939"/>
        <end position="998"/>
    </location>
</feature>
<dbReference type="Gene3D" id="2.130.10.130">
    <property type="entry name" value="Integrin alpha, N-terminal"/>
    <property type="match status" value="3"/>
</dbReference>
<dbReference type="InterPro" id="IPR013517">
    <property type="entry name" value="FG-GAP"/>
</dbReference>
<dbReference type="Pfam" id="PF13385">
    <property type="entry name" value="Laminin_G_3"/>
    <property type="match status" value="1"/>
</dbReference>
<dbReference type="SMART" id="SM00191">
    <property type="entry name" value="Int_alpha"/>
    <property type="match status" value="7"/>
</dbReference>
<dbReference type="GO" id="GO:0033627">
    <property type="term" value="P:cell adhesion mediated by integrin"/>
    <property type="evidence" value="ECO:0007669"/>
    <property type="project" value="TreeGrafter"/>
</dbReference>
<sequence>MKVVVLQLVALVAALTVVGGVLGSPLRQCVPGTTGKAAAVVAPHRDIDAKFSGRFPLAAGRLTGFLAGPAVTFAAALDSATPAWGVRLSLQTRQARLSPGHGASDAPFKCALGGSNGDARLMSHVFTYATVAPDVAKVSVVAEQWLETAKQVGALEHSLKLLTGPSAPGTTFSLTFDVTTSQAVASSSVDADTGAFIVRSAADAVLLELSAPVAFDADGTPLAARFVGSDDGATLAYEVTLPATGSVAYPLFIDPFASTPSWQITGTQHRESFGYSLAMGDLNADGEMDLAIGSPAYDTRRGLDAGRVTLVMGTSNSFETVADGHLELPSSYSHWDAVIRASFGVSLDIGDADGDAYMDLVVGAPQAGGSNDNGYRGEAFLYRDDHCSTSCKASCVDSTVVDTVISSPVSYPGWGVRLDTGIPQSLGTVSGVYRETISETTSVETRVETLISESIAVTSIGIPSSGCHWHVGQFIRFDDVTFGSGFLWHTEVGAGWPTSTLTFELFYRGTDTVGSLAHYASSSHSDAFRLYDPNALRARFRGSNLNTGANVADGMWHHIAVTWRTASSGQTIVYVDGAQVASGTTTTGSLGGVGSFLVAGRLNNGYRYRYTSASNSLEDSEISLVRMWNEFRSATQIADSIGCAPAPSPTLYASWDFSVVERVNDASDALRVRDPVSGHWLGIVNGEVSAPDSTLPRPSTGSVYTATLERTINTTTITHTRTCSACSGAGGCRWRNAQENPMSDRLGWNNAGQIGSAVAIGATLTGSGGVAVGRHLLGSPYGGEGYVYIYNNPRSNFGTTVDDTRLQNPQSSRRGAEGFGMFGNRLYARADLLNGDGRVDLVVAAPRHSDTQQSGGIGYTGRVLVYPGTTGTTMSTTPGWAVTGPSFNSGFGRGLAAADVNGDGFMDLLVGAPFRQVNAGNDGAVYVYAGSASGLSSTTAAQMVAGPAIYGQFGEAIAPAGDLNRDGCPDVVIGAPNTGDNVEGAVYVFRGCDSVTGFLGATPAQAITMPEENGMFGRAMVSAVDIDGDSWNDLIVSHPFWYASGMATQAVGRVIMLRGLPMADLEVTSVVAPVASVAVPAQVTVTASFRNNGASVANNGVATFEFETAEGLSLNAPSGALLAGACTLAPKSGAPTFMVSTCPLNAIPVSPTPSTITYTFSTTVDTPNVARTVTFSVVADEVDEDGATGSDSFSLTAPVDISVQIVSEPPEANSVILDGFIEYVVVVRAAPAMVTAYNVQLSSNMPTSAFFYDSVVAQDTSPTHTVACGGASTCTIPRLRSGEEFNVTYTLQVLDGITSLVTNNQYVQTFTVTTDSDDSNSANDVAVTKAYNVTQTCDLVVNLIASPTSVVAGSEGLNLVATFQNIGRVVCAGVEANLTVPTGIQYLLSAPQPSSFSPACVWDQANYVVSCKFDAPRFEARSVFYRFKTMSSSDAPIPVLMNTTQTTLELEENLHDNNAAVVVNSYFAVDAGVSLQPPSRLLDGNNRPLYMIPEVPVRWSIGLKAGSSASDIPAGATTVFHIPAVYGVPPTGLTAQSANGVTCVVSGAAANVTCTWPQILAGGEMSIDVLVEAPFTAADTIRAQVAVTNTGIPDFDTSNNVVFGSELLDKTTNVALATSYGPVPSPRGGTMEIRGDVVVNGGRNPAKDLVLNVEYPEDVTYVSAVLLEGSCVDKPAVRVVTCTLRAELVDRGRLVPTLLFTPTFLGTRVFNVNITNSRTEQLLSDNVKAIWKTR</sequence>
<dbReference type="InterPro" id="IPR013320">
    <property type="entry name" value="ConA-like_dom_sf"/>
</dbReference>
<dbReference type="EMBL" id="GL349462">
    <property type="protein sequence ID" value="KNC50733.1"/>
    <property type="molecule type" value="Genomic_DNA"/>
</dbReference>
<dbReference type="PRINTS" id="PR01185">
    <property type="entry name" value="INTEGRINA"/>
</dbReference>
<dbReference type="GO" id="GO:0008305">
    <property type="term" value="C:integrin complex"/>
    <property type="evidence" value="ECO:0007669"/>
    <property type="project" value="InterPro"/>
</dbReference>
<evidence type="ECO:0000256" key="4">
    <source>
        <dbReference type="PROSITE-ProRule" id="PRU00803"/>
    </source>
</evidence>
<dbReference type="SUPFAM" id="SSF49899">
    <property type="entry name" value="Concanavalin A-like lectins/glucanases"/>
    <property type="match status" value="1"/>
</dbReference>
<dbReference type="GO" id="GO:0007229">
    <property type="term" value="P:integrin-mediated signaling pathway"/>
    <property type="evidence" value="ECO:0007669"/>
    <property type="project" value="TreeGrafter"/>
</dbReference>
<evidence type="ECO:0000313" key="6">
    <source>
        <dbReference type="EMBL" id="KNC50733.1"/>
    </source>
</evidence>
<dbReference type="PROSITE" id="PS51470">
    <property type="entry name" value="FG_GAP"/>
    <property type="match status" value="6"/>
</dbReference>
<dbReference type="SUPFAM" id="SSF69318">
    <property type="entry name" value="Integrin alpha N-terminal domain"/>
    <property type="match status" value="2"/>
</dbReference>
<feature type="repeat" description="FG-GAP" evidence="4">
    <location>
        <begin position="259"/>
        <end position="320"/>
    </location>
</feature>
<keyword evidence="3" id="KW-0325">Glycoprotein</keyword>
<dbReference type="Gene3D" id="2.60.120.200">
    <property type="match status" value="1"/>
</dbReference>
<evidence type="ECO:0000256" key="2">
    <source>
        <dbReference type="ARBA" id="ARBA00022737"/>
    </source>
</evidence>
<dbReference type="GO" id="GO:0009897">
    <property type="term" value="C:external side of plasma membrane"/>
    <property type="evidence" value="ECO:0007669"/>
    <property type="project" value="TreeGrafter"/>
</dbReference>
<feature type="chain" id="PRO_5005537448" evidence="5">
    <location>
        <begin position="24"/>
        <end position="1734"/>
    </location>
</feature>
<evidence type="ECO:0000256" key="1">
    <source>
        <dbReference type="ARBA" id="ARBA00022729"/>
    </source>
</evidence>
<dbReference type="OrthoDB" id="5317514at2759"/>
<dbReference type="InterPro" id="IPR013519">
    <property type="entry name" value="Int_alpha_beta-p"/>
</dbReference>
<dbReference type="Pfam" id="PF01839">
    <property type="entry name" value="FG-GAP"/>
    <property type="match status" value="4"/>
</dbReference>
<dbReference type="Proteomes" id="UP000054408">
    <property type="component" value="Unassembled WGS sequence"/>
</dbReference>
<accession>A0A0L0DHE7</accession>
<feature type="repeat" description="FG-GAP" evidence="4">
    <location>
        <begin position="807"/>
        <end position="875"/>
    </location>
</feature>
<reference evidence="6 7" key="1">
    <citation type="submission" date="2010-05" db="EMBL/GenBank/DDBJ databases">
        <title>The Genome Sequence of Thecamonas trahens ATCC 50062.</title>
        <authorList>
            <consortium name="The Broad Institute Genome Sequencing Platform"/>
            <person name="Russ C."/>
            <person name="Cuomo C."/>
            <person name="Shea T."/>
            <person name="Young S.K."/>
            <person name="Zeng Q."/>
            <person name="Koehrsen M."/>
            <person name="Haas B."/>
            <person name="Borodovsky M."/>
            <person name="Guigo R."/>
            <person name="Alvarado L."/>
            <person name="Berlin A."/>
            <person name="Bochicchio J."/>
            <person name="Borenstein D."/>
            <person name="Chapman S."/>
            <person name="Chen Z."/>
            <person name="Freedman E."/>
            <person name="Gellesch M."/>
            <person name="Goldberg J."/>
            <person name="Griggs A."/>
            <person name="Gujja S."/>
            <person name="Heilman E."/>
            <person name="Heiman D."/>
            <person name="Hepburn T."/>
            <person name="Howarth C."/>
            <person name="Jen D."/>
            <person name="Larson L."/>
            <person name="Mehta T."/>
            <person name="Park D."/>
            <person name="Pearson M."/>
            <person name="Roberts A."/>
            <person name="Saif S."/>
            <person name="Shenoy N."/>
            <person name="Sisk P."/>
            <person name="Stolte C."/>
            <person name="Sykes S."/>
            <person name="Thomson T."/>
            <person name="Walk T."/>
            <person name="White J."/>
            <person name="Yandava C."/>
            <person name="Burger G."/>
            <person name="Gray M.W."/>
            <person name="Holland P.W.H."/>
            <person name="King N."/>
            <person name="Lang F.B.F."/>
            <person name="Roger A.J."/>
            <person name="Ruiz-Trillo I."/>
            <person name="Lander E."/>
            <person name="Nusbaum C."/>
        </authorList>
    </citation>
    <scope>NUCLEOTIDE SEQUENCE [LARGE SCALE GENOMIC DNA]</scope>
    <source>
        <strain evidence="6 7">ATCC 50062</strain>
    </source>
</reference>
<dbReference type="PANTHER" id="PTHR23220">
    <property type="entry name" value="INTEGRIN ALPHA"/>
    <property type="match status" value="1"/>
</dbReference>